<evidence type="ECO:0000256" key="2">
    <source>
        <dbReference type="SAM" id="MobiDB-lite"/>
    </source>
</evidence>
<dbReference type="KEGG" id="mbr:MONBRDRAFT_10207"/>
<feature type="region of interest" description="Disordered" evidence="2">
    <location>
        <begin position="1133"/>
        <end position="1160"/>
    </location>
</feature>
<feature type="region of interest" description="Disordered" evidence="2">
    <location>
        <begin position="147"/>
        <end position="189"/>
    </location>
</feature>
<name>A9V5I9_MONBE</name>
<dbReference type="STRING" id="81824.A9V5I9"/>
<organism evidence="3 4">
    <name type="scientific">Monosiga brevicollis</name>
    <name type="common">Choanoflagellate</name>
    <dbReference type="NCBI Taxonomy" id="81824"/>
    <lineage>
        <taxon>Eukaryota</taxon>
        <taxon>Choanoflagellata</taxon>
        <taxon>Craspedida</taxon>
        <taxon>Salpingoecidae</taxon>
        <taxon>Monosiga</taxon>
    </lineage>
</organism>
<feature type="compositionally biased region" description="Polar residues" evidence="2">
    <location>
        <begin position="396"/>
        <end position="409"/>
    </location>
</feature>
<feature type="compositionally biased region" description="Basic and acidic residues" evidence="2">
    <location>
        <begin position="63"/>
        <end position="79"/>
    </location>
</feature>
<proteinExistence type="predicted"/>
<feature type="region of interest" description="Disordered" evidence="2">
    <location>
        <begin position="376"/>
        <end position="417"/>
    </location>
</feature>
<feature type="region of interest" description="Disordered" evidence="2">
    <location>
        <begin position="1425"/>
        <end position="1463"/>
    </location>
</feature>
<dbReference type="GeneID" id="5893082"/>
<gene>
    <name evidence="3" type="ORF">MONBRDRAFT_10207</name>
</gene>
<protein>
    <submittedName>
        <fullName evidence="3">Uncharacterized protein</fullName>
    </submittedName>
</protein>
<dbReference type="RefSeq" id="XP_001747991.1">
    <property type="nucleotide sequence ID" value="XM_001747939.1"/>
</dbReference>
<feature type="compositionally biased region" description="Basic and acidic residues" evidence="2">
    <location>
        <begin position="379"/>
        <end position="395"/>
    </location>
</feature>
<sequence>MADAADVRQGLQELREHATRREVGLLRVTAQEQRLLIQKLQAKLKKYKNGLATGSDPGLTSLEDSRRPPDHLSRAEHESILQTTTHEYKERLIQEATSMIQASNNELRERYTVELQSQAQELQRAIDERDAYWQDQVKSITAQLRATERERDHARQAATSSQVLPASPSELARPRQQNTDLHARAAASESKLQQELAQCQEREQALIQQHHQEQARLRQDLLDLQANLQAQAANCDEHAKKAQAAQATIATLRRELDARCEAQEIMEARHRDELSKQKDRAAAELHRAREQLQAASEHATQAQELKARLLVVEQARDTALTRGQALEQQLTAVLQSLEQNTSANDAEMSQIQDLQTLLAQQEEKLAAARQDASQWQQAYERERSERGAALDRSQSDSHAWTQQRQQLETDLAKQRQSYETRLTAERQRFETQLDEERQQHEKRLAQQQQSQEMQLKQLIEERQQLEETLTEERQKLAEALAREQGRADADLAQLEEERQKVQKELTEERHSFDKRMTQLTTERRQVETQLTAEQERLREDLAQARQEHAREAAAIQQELLRYKDAMHTMTEQVKAFEEAERAHADVVADLERQVANQHQLEQQYEQLKDEFDWYQAAQEESQAGLHRELATRTAAQRVVELMSNELQGQIVAATRELDRLTRAFRAQEASKASLNRSQEAWAAQRAQHAHRQDLLLQHSRQAQLDLATARTQTGDASARIATLEHELASQKAATQKAEAHSTQLYHDLADCRVSQRNVEATVKELQRELQAAHSVLESTRAAHAEQLQLQKEQSQEQLQRHEAQWREQLHHQKVQLQEQQNMAHQQQQKLTGELAELQRACAASEAALAQAQTAHEGARAVAVAQLDARRAAQARITVSHRRVDEWKRAADESQIRLAKADEARRSAEAAQRDLTEQSRYLENARCASNEAVKQAHEEQNRLQAVGERLRSERDQANHLCQRAKTDLATTQRCLRAFATTSREVIASLRTDLKQQRAHIYSFKEHQLRALGDLMAAVQQAVATACRAAGQPVRATLQVLRDDLQQLRVELQTQTKNVSLHAAASIRELKHAFSQRLQLVSQGAAPDMMGANTVGVLQADIRHDPKEQLHQCSLALTNIKESLSQACQQLKPVPPPVLPGAEDDVHTDGKSAGASGRGLPEGDAAKRLLRLAIALERAPSVMPGTAGVATQTDAQPPIEPAAGLLLRRMAEGVRALAQASRDDATVQAVRATRRKARLCVADIVQLHVNATARAVALLQDAHANTPPRHNVDAQSDVRHRVTSTVVQTEQTREELLRVLHKLGGMSDATAATVGLDLSEMQACLAAMEQMCVVVRRGGGHRTAKEKVDSGSKERRALRQRLRESDVRISACIEDLCGSMEAVCGQLAFAHACCSAYWFKGLLNCSIAAHDAGAQRDKLARAQLGQTTELSTKSPHPPHSFGPPWFGTRGNLDPSPGSGRPQSPKHFARLFTNAIEIPTFHDMIASHHR</sequence>
<dbReference type="EMBL" id="CH991560">
    <property type="protein sequence ID" value="EDQ87378.1"/>
    <property type="molecule type" value="Genomic_DNA"/>
</dbReference>
<keyword evidence="4" id="KW-1185">Reference proteome</keyword>
<dbReference type="OMA" id="THEYKER"/>
<feature type="region of interest" description="Disordered" evidence="2">
    <location>
        <begin position="49"/>
        <end position="82"/>
    </location>
</feature>
<dbReference type="InParanoid" id="A9V5I9"/>
<dbReference type="Proteomes" id="UP000001357">
    <property type="component" value="Unassembled WGS sequence"/>
</dbReference>
<accession>A9V5I9</accession>
<evidence type="ECO:0000256" key="1">
    <source>
        <dbReference type="SAM" id="Coils"/>
    </source>
</evidence>
<feature type="coiled-coil region" evidence="1">
    <location>
        <begin position="883"/>
        <end position="941"/>
    </location>
</feature>
<feature type="coiled-coil region" evidence="1">
    <location>
        <begin position="189"/>
        <end position="305"/>
    </location>
</feature>
<keyword evidence="1" id="KW-0175">Coiled coil</keyword>
<feature type="coiled-coil region" evidence="1">
    <location>
        <begin position="419"/>
        <end position="617"/>
    </location>
</feature>
<feature type="coiled-coil region" evidence="1">
    <location>
        <begin position="720"/>
        <end position="854"/>
    </location>
</feature>
<evidence type="ECO:0000313" key="3">
    <source>
        <dbReference type="EMBL" id="EDQ87378.1"/>
    </source>
</evidence>
<evidence type="ECO:0000313" key="4">
    <source>
        <dbReference type="Proteomes" id="UP000001357"/>
    </source>
</evidence>
<reference evidence="3 4" key="1">
    <citation type="journal article" date="2008" name="Nature">
        <title>The genome of the choanoflagellate Monosiga brevicollis and the origin of metazoans.</title>
        <authorList>
            <consortium name="JGI Sequencing"/>
            <person name="King N."/>
            <person name="Westbrook M.J."/>
            <person name="Young S.L."/>
            <person name="Kuo A."/>
            <person name="Abedin M."/>
            <person name="Chapman J."/>
            <person name="Fairclough S."/>
            <person name="Hellsten U."/>
            <person name="Isogai Y."/>
            <person name="Letunic I."/>
            <person name="Marr M."/>
            <person name="Pincus D."/>
            <person name="Putnam N."/>
            <person name="Rokas A."/>
            <person name="Wright K.J."/>
            <person name="Zuzow R."/>
            <person name="Dirks W."/>
            <person name="Good M."/>
            <person name="Goodstein D."/>
            <person name="Lemons D."/>
            <person name="Li W."/>
            <person name="Lyons J.B."/>
            <person name="Morris A."/>
            <person name="Nichols S."/>
            <person name="Richter D.J."/>
            <person name="Salamov A."/>
            <person name="Bork P."/>
            <person name="Lim W.A."/>
            <person name="Manning G."/>
            <person name="Miller W.T."/>
            <person name="McGinnis W."/>
            <person name="Shapiro H."/>
            <person name="Tjian R."/>
            <person name="Grigoriev I.V."/>
            <person name="Rokhsar D."/>
        </authorList>
    </citation>
    <scope>NUCLEOTIDE SEQUENCE [LARGE SCALE GENOMIC DNA]</scope>
    <source>
        <strain evidence="4">MX1 / ATCC 50154</strain>
    </source>
</reference>